<evidence type="ECO:0000313" key="2">
    <source>
        <dbReference type="EMBL" id="ETI69550.1"/>
    </source>
</evidence>
<dbReference type="EMBL" id="ALAN01000048">
    <property type="protein sequence ID" value="ETI69550.1"/>
    <property type="molecule type" value="Genomic_DNA"/>
</dbReference>
<name>A0AB94IR42_9BACI</name>
<gene>
    <name evidence="2" type="ORF">BAVI_06949</name>
</gene>
<keyword evidence="1" id="KW-0472">Membrane</keyword>
<sequence length="71" mass="8372">MVCEKGFGYFSWGFGYFFTCFGYFFDGYGYFSESYGYFSNGFGYLDIYWKIPNKKSRVDSTFFKGCVKRGC</sequence>
<accession>A0AB94IR42</accession>
<evidence type="ECO:0000256" key="1">
    <source>
        <dbReference type="SAM" id="Phobius"/>
    </source>
</evidence>
<comment type="caution">
    <text evidence="2">The sequence shown here is derived from an EMBL/GenBank/DDBJ whole genome shotgun (WGS) entry which is preliminary data.</text>
</comment>
<organism evidence="2 3">
    <name type="scientific">Neobacillus vireti LMG 21834</name>
    <dbReference type="NCBI Taxonomy" id="1131730"/>
    <lineage>
        <taxon>Bacteria</taxon>
        <taxon>Bacillati</taxon>
        <taxon>Bacillota</taxon>
        <taxon>Bacilli</taxon>
        <taxon>Bacillales</taxon>
        <taxon>Bacillaceae</taxon>
        <taxon>Neobacillus</taxon>
    </lineage>
</organism>
<keyword evidence="1" id="KW-1133">Transmembrane helix</keyword>
<reference evidence="2 3" key="1">
    <citation type="journal article" date="2014" name="Environ. Microbiol.">
        <title>The nitrate-ammonifying and nosZ-carrying bacterium Bacillus vireti is a potent source and sink for nitric and nitrous oxide under high nitrate conditions.</title>
        <authorList>
            <person name="Mania D."/>
            <person name="Heylen K."/>
            <person name="van Spanning R.J."/>
            <person name="Frostegard A."/>
        </authorList>
    </citation>
    <scope>NUCLEOTIDE SEQUENCE [LARGE SCALE GENOMIC DNA]</scope>
    <source>
        <strain evidence="2 3">LMG 21834</strain>
    </source>
</reference>
<proteinExistence type="predicted"/>
<dbReference type="AlphaFoldDB" id="A0AB94IR42"/>
<evidence type="ECO:0000313" key="3">
    <source>
        <dbReference type="Proteomes" id="UP000018877"/>
    </source>
</evidence>
<protein>
    <submittedName>
        <fullName evidence="2">Uncharacterized protein</fullName>
    </submittedName>
</protein>
<keyword evidence="3" id="KW-1185">Reference proteome</keyword>
<feature type="transmembrane region" description="Helical" evidence="1">
    <location>
        <begin position="6"/>
        <end position="25"/>
    </location>
</feature>
<dbReference type="Proteomes" id="UP000018877">
    <property type="component" value="Unassembled WGS sequence"/>
</dbReference>
<keyword evidence="1" id="KW-0812">Transmembrane</keyword>